<dbReference type="EMBL" id="SRLO01000074">
    <property type="protein sequence ID" value="TNN78372.1"/>
    <property type="molecule type" value="Genomic_DNA"/>
</dbReference>
<accession>A0A4Z2IME6</accession>
<comment type="caution">
    <text evidence="2">The sequence shown here is derived from an EMBL/GenBank/DDBJ whole genome shotgun (WGS) entry which is preliminary data.</text>
</comment>
<protein>
    <submittedName>
        <fullName evidence="2">Uncharacterized protein</fullName>
    </submittedName>
</protein>
<name>A0A4Z2IME6_9TELE</name>
<evidence type="ECO:0000313" key="3">
    <source>
        <dbReference type="Proteomes" id="UP000314294"/>
    </source>
</evidence>
<feature type="region of interest" description="Disordered" evidence="1">
    <location>
        <begin position="1"/>
        <end position="23"/>
    </location>
</feature>
<evidence type="ECO:0000313" key="2">
    <source>
        <dbReference type="EMBL" id="TNN78372.1"/>
    </source>
</evidence>
<dbReference type="AlphaFoldDB" id="A0A4Z2IME6"/>
<dbReference type="Proteomes" id="UP000314294">
    <property type="component" value="Unassembled WGS sequence"/>
</dbReference>
<organism evidence="2 3">
    <name type="scientific">Liparis tanakae</name>
    <name type="common">Tanaka's snailfish</name>
    <dbReference type="NCBI Taxonomy" id="230148"/>
    <lineage>
        <taxon>Eukaryota</taxon>
        <taxon>Metazoa</taxon>
        <taxon>Chordata</taxon>
        <taxon>Craniata</taxon>
        <taxon>Vertebrata</taxon>
        <taxon>Euteleostomi</taxon>
        <taxon>Actinopterygii</taxon>
        <taxon>Neopterygii</taxon>
        <taxon>Teleostei</taxon>
        <taxon>Neoteleostei</taxon>
        <taxon>Acanthomorphata</taxon>
        <taxon>Eupercaria</taxon>
        <taxon>Perciformes</taxon>
        <taxon>Cottioidei</taxon>
        <taxon>Cottales</taxon>
        <taxon>Liparidae</taxon>
        <taxon>Liparis</taxon>
    </lineage>
</organism>
<proteinExistence type="predicted"/>
<evidence type="ECO:0000256" key="1">
    <source>
        <dbReference type="SAM" id="MobiDB-lite"/>
    </source>
</evidence>
<keyword evidence="3" id="KW-1185">Reference proteome</keyword>
<gene>
    <name evidence="2" type="ORF">EYF80_011356</name>
</gene>
<reference evidence="2 3" key="1">
    <citation type="submission" date="2019-03" db="EMBL/GenBank/DDBJ databases">
        <title>First draft genome of Liparis tanakae, snailfish: a comprehensive survey of snailfish specific genes.</title>
        <authorList>
            <person name="Kim W."/>
            <person name="Song I."/>
            <person name="Jeong J.-H."/>
            <person name="Kim D."/>
            <person name="Kim S."/>
            <person name="Ryu S."/>
            <person name="Song J.Y."/>
            <person name="Lee S.K."/>
        </authorList>
    </citation>
    <scope>NUCLEOTIDE SEQUENCE [LARGE SCALE GENOMIC DNA]</scope>
    <source>
        <tissue evidence="2">Muscle</tissue>
    </source>
</reference>
<sequence>MKKRDNRRTHRDDRVHSSSPGIPYGHQGDITVWTELQDTVLRLDADPTELDVLRRVCAHTRVLLHTGWLSALSAGSHNTGFSMQRPLVSPRHLYDFWMDDYTEDALSETAVASLTTDPSSADRTAPVTVCAANPHAS</sequence>